<gene>
    <name evidence="7" type="primary">wzx</name>
</gene>
<evidence type="ECO:0000256" key="1">
    <source>
        <dbReference type="ARBA" id="ARBA00004651"/>
    </source>
</evidence>
<feature type="transmembrane region" description="Helical" evidence="6">
    <location>
        <begin position="373"/>
        <end position="392"/>
    </location>
</feature>
<dbReference type="PANTHER" id="PTHR30250">
    <property type="entry name" value="PST FAMILY PREDICTED COLANIC ACID TRANSPORTER"/>
    <property type="match status" value="1"/>
</dbReference>
<dbReference type="AlphaFoldDB" id="A0A5P5X613"/>
<evidence type="ECO:0000256" key="6">
    <source>
        <dbReference type="SAM" id="Phobius"/>
    </source>
</evidence>
<dbReference type="PANTHER" id="PTHR30250:SF26">
    <property type="entry name" value="PSMA PROTEIN"/>
    <property type="match status" value="1"/>
</dbReference>
<feature type="transmembrane region" description="Helical" evidence="6">
    <location>
        <begin position="82"/>
        <end position="105"/>
    </location>
</feature>
<feature type="transmembrane region" description="Helical" evidence="6">
    <location>
        <begin position="398"/>
        <end position="419"/>
    </location>
</feature>
<protein>
    <submittedName>
        <fullName evidence="7">Polysaccharide biosynthesis protein</fullName>
    </submittedName>
</protein>
<evidence type="ECO:0000256" key="5">
    <source>
        <dbReference type="ARBA" id="ARBA00023136"/>
    </source>
</evidence>
<keyword evidence="4 6" id="KW-1133">Transmembrane helix</keyword>
<accession>A0A5P5X613</accession>
<feature type="transmembrane region" description="Helical" evidence="6">
    <location>
        <begin position="462"/>
        <end position="484"/>
    </location>
</feature>
<keyword evidence="2" id="KW-1003">Cell membrane</keyword>
<feature type="transmembrane region" description="Helical" evidence="6">
    <location>
        <begin position="125"/>
        <end position="148"/>
    </location>
</feature>
<keyword evidence="5 6" id="KW-0472">Membrane</keyword>
<dbReference type="CDD" id="cd12082">
    <property type="entry name" value="MATE_like"/>
    <property type="match status" value="1"/>
</dbReference>
<comment type="subcellular location">
    <subcellularLocation>
        <location evidence="1">Cell membrane</location>
        <topology evidence="1">Multi-pass membrane protein</topology>
    </subcellularLocation>
</comment>
<dbReference type="InterPro" id="IPR002528">
    <property type="entry name" value="MATE_fam"/>
</dbReference>
<sequence>MNKSLSWNILFLTGRLLLNLLASLYISKEVLHVLGVTDYGIFTVVNSTVLLMTILTGSFSTAVSRFINVEKGKGNGERVNSIYTISLLLHIAFSFIILVLVYYFSDFLIYELLTIPKERQTVAETILFISSLNLVWILLGVTFVSLIISNEDMKSYSIIGVMEIFLKLIGVYLLVNIPIEKLVLHMSILSAISFVILLVYIIYCKLRYQRVRLTRKYRLEEVSSLFGFIGWNLVGNISFVVKEHGVNILINVFFGSGVNAAKGLAYQIVSSMQMLFSNVTLATNPRITQLYSSGRQDDALRLALNFTRYIFSFAVLFSVLVIFNRDVFLAYWLDSVPEYTSDFLKLMTLILLIECISGPLITLLLAIGNIRNYQILVGGVNGLNLPIGYLALNLGYDVYSVFYISILISLLCFSLRVVLIAKNYSIQITYFLYQLKGVLITLFLVFYWVFYSGFSHGENIDINYVISLLSIVLSFSLVSFFIVLSRDERLSLIKLVVRK</sequence>
<feature type="transmembrane region" description="Helical" evidence="6">
    <location>
        <begin position="39"/>
        <end position="61"/>
    </location>
</feature>
<keyword evidence="3 6" id="KW-0812">Transmembrane</keyword>
<name>A0A5P5X613_VIBPH</name>
<feature type="transmembrane region" description="Helical" evidence="6">
    <location>
        <begin position="183"/>
        <end position="203"/>
    </location>
</feature>
<feature type="transmembrane region" description="Helical" evidence="6">
    <location>
        <begin position="431"/>
        <end position="450"/>
    </location>
</feature>
<evidence type="ECO:0000256" key="4">
    <source>
        <dbReference type="ARBA" id="ARBA00022989"/>
    </source>
</evidence>
<evidence type="ECO:0000256" key="2">
    <source>
        <dbReference type="ARBA" id="ARBA00022475"/>
    </source>
</evidence>
<dbReference type="GO" id="GO:0015297">
    <property type="term" value="F:antiporter activity"/>
    <property type="evidence" value="ECO:0007669"/>
    <property type="project" value="InterPro"/>
</dbReference>
<evidence type="ECO:0000313" key="7">
    <source>
        <dbReference type="EMBL" id="QFF90669.1"/>
    </source>
</evidence>
<dbReference type="RefSeq" id="WP_157629895.1">
    <property type="nucleotide sequence ID" value="NZ_CP047990.1"/>
</dbReference>
<organism evidence="7">
    <name type="scientific">Vibrio parahaemolyticus</name>
    <dbReference type="NCBI Taxonomy" id="670"/>
    <lineage>
        <taxon>Bacteria</taxon>
        <taxon>Pseudomonadati</taxon>
        <taxon>Pseudomonadota</taxon>
        <taxon>Gammaproteobacteria</taxon>
        <taxon>Vibrionales</taxon>
        <taxon>Vibrionaceae</taxon>
        <taxon>Vibrio</taxon>
    </lineage>
</organism>
<dbReference type="InterPro" id="IPR050833">
    <property type="entry name" value="Poly_Biosynth_Transport"/>
</dbReference>
<proteinExistence type="predicted"/>
<feature type="transmembrane region" description="Helical" evidence="6">
    <location>
        <begin position="343"/>
        <end position="366"/>
    </location>
</feature>
<dbReference type="Pfam" id="PF01554">
    <property type="entry name" value="MatE"/>
    <property type="match status" value="1"/>
</dbReference>
<evidence type="ECO:0000256" key="3">
    <source>
        <dbReference type="ARBA" id="ARBA00022692"/>
    </source>
</evidence>
<dbReference type="EMBL" id="MK473657">
    <property type="protein sequence ID" value="QFF90669.1"/>
    <property type="molecule type" value="Genomic_DNA"/>
</dbReference>
<dbReference type="GO" id="GO:0042910">
    <property type="term" value="F:xenobiotic transmembrane transporter activity"/>
    <property type="evidence" value="ECO:0007669"/>
    <property type="project" value="InterPro"/>
</dbReference>
<feature type="transmembrane region" description="Helical" evidence="6">
    <location>
        <begin position="302"/>
        <end position="323"/>
    </location>
</feature>
<feature type="transmembrane region" description="Helical" evidence="6">
    <location>
        <begin position="155"/>
        <end position="177"/>
    </location>
</feature>
<feature type="transmembrane region" description="Helical" evidence="6">
    <location>
        <begin position="7"/>
        <end position="27"/>
    </location>
</feature>
<dbReference type="GO" id="GO:0005886">
    <property type="term" value="C:plasma membrane"/>
    <property type="evidence" value="ECO:0007669"/>
    <property type="project" value="UniProtKB-SubCell"/>
</dbReference>
<reference evidence="7" key="1">
    <citation type="journal article" date="2019" name="Int. J. Food Microbiol.">
        <title>Developing a novel molecular serotyping system based on capsular polysaccharide synthesis gene clusters of Vibrio parahaemolyticus.</title>
        <authorList>
            <person name="Pang Y."/>
            <person name="Guo X."/>
            <person name="Tian X."/>
            <person name="Liu F."/>
            <person name="Wang L."/>
            <person name="Wu J."/>
            <person name="Zhang S."/>
            <person name="Li S."/>
            <person name="Liu B."/>
        </authorList>
    </citation>
    <scope>NUCLEOTIDE SEQUENCE</scope>
    <source>
        <strain evidence="7">G3500</strain>
    </source>
</reference>